<organism evidence="2 3">
    <name type="scientific">Candidatus Filomicrobium marinum</name>
    <dbReference type="NCBI Taxonomy" id="1608628"/>
    <lineage>
        <taxon>Bacteria</taxon>
        <taxon>Pseudomonadati</taxon>
        <taxon>Pseudomonadota</taxon>
        <taxon>Alphaproteobacteria</taxon>
        <taxon>Hyphomicrobiales</taxon>
        <taxon>Hyphomicrobiaceae</taxon>
        <taxon>Filomicrobium</taxon>
    </lineage>
</organism>
<name>A0A0D6JBA5_9HYPH</name>
<proteinExistence type="predicted"/>
<reference evidence="3" key="1">
    <citation type="submission" date="2015-02" db="EMBL/GenBank/DDBJ databases">
        <authorList>
            <person name="Chooi Y.-H."/>
        </authorList>
    </citation>
    <scope>NUCLEOTIDE SEQUENCE [LARGE SCALE GENOMIC DNA]</scope>
    <source>
        <strain evidence="3">strain Y</strain>
    </source>
</reference>
<protein>
    <submittedName>
        <fullName evidence="2">Uncharacterized protein</fullName>
    </submittedName>
</protein>
<dbReference type="AlphaFoldDB" id="A0A0D6JBA5"/>
<feature type="transmembrane region" description="Helical" evidence="1">
    <location>
        <begin position="53"/>
        <end position="71"/>
    </location>
</feature>
<dbReference type="RefSeq" id="WP_046475815.1">
    <property type="nucleotide sequence ID" value="NZ_LN829118.1"/>
</dbReference>
<dbReference type="KEGG" id="fil:BN1229_v1_0304"/>
<dbReference type="Proteomes" id="UP000033187">
    <property type="component" value="Chromosome 1"/>
</dbReference>
<sequence length="96" mass="10946">MGEYWFKPKRHGYGATPTNWKGWLVTLAFSLALPLASLPFLLSLTDATRTVGLLAWAAVVLACVWAFTAFAKSKTEGTWEWRWNGKPYRSMFDEEK</sequence>
<dbReference type="EMBL" id="LN829119">
    <property type="protein sequence ID" value="CPR15328.1"/>
    <property type="molecule type" value="Genomic_DNA"/>
</dbReference>
<dbReference type="KEGG" id="fiy:BN1229_v1_0309"/>
<evidence type="ECO:0000256" key="1">
    <source>
        <dbReference type="SAM" id="Phobius"/>
    </source>
</evidence>
<evidence type="ECO:0000313" key="2">
    <source>
        <dbReference type="EMBL" id="CPR15328.1"/>
    </source>
</evidence>
<keyword evidence="1" id="KW-0812">Transmembrane</keyword>
<evidence type="ECO:0000313" key="3">
    <source>
        <dbReference type="Proteomes" id="UP000033187"/>
    </source>
</evidence>
<accession>A0A0D6JBA5</accession>
<feature type="transmembrane region" description="Helical" evidence="1">
    <location>
        <begin position="20"/>
        <end position="41"/>
    </location>
</feature>
<keyword evidence="1" id="KW-1133">Transmembrane helix</keyword>
<keyword evidence="1" id="KW-0472">Membrane</keyword>
<gene>
    <name evidence="2" type="ORF">YBN1229_v1_0309</name>
</gene>
<dbReference type="OrthoDB" id="7862423at2"/>
<keyword evidence="3" id="KW-1185">Reference proteome</keyword>